<proteinExistence type="predicted"/>
<keyword evidence="2" id="KW-1185">Reference proteome</keyword>
<dbReference type="AlphaFoldDB" id="A0A3P7I9G8"/>
<organism evidence="1 2">
    <name type="scientific">Strongylus vulgaris</name>
    <name type="common">Blood worm</name>
    <dbReference type="NCBI Taxonomy" id="40348"/>
    <lineage>
        <taxon>Eukaryota</taxon>
        <taxon>Metazoa</taxon>
        <taxon>Ecdysozoa</taxon>
        <taxon>Nematoda</taxon>
        <taxon>Chromadorea</taxon>
        <taxon>Rhabditida</taxon>
        <taxon>Rhabditina</taxon>
        <taxon>Rhabditomorpha</taxon>
        <taxon>Strongyloidea</taxon>
        <taxon>Strongylidae</taxon>
        <taxon>Strongylus</taxon>
    </lineage>
</organism>
<gene>
    <name evidence="1" type="ORF">SVUK_LOCUS4458</name>
</gene>
<name>A0A3P7I9G8_STRVU</name>
<evidence type="ECO:0000313" key="2">
    <source>
        <dbReference type="Proteomes" id="UP000270094"/>
    </source>
</evidence>
<reference evidence="1 2" key="1">
    <citation type="submission" date="2018-11" db="EMBL/GenBank/DDBJ databases">
        <authorList>
            <consortium name="Pathogen Informatics"/>
        </authorList>
    </citation>
    <scope>NUCLEOTIDE SEQUENCE [LARGE SCALE GENOMIC DNA]</scope>
</reference>
<dbReference type="Proteomes" id="UP000270094">
    <property type="component" value="Unassembled WGS sequence"/>
</dbReference>
<protein>
    <submittedName>
        <fullName evidence="1">Uncharacterized protein</fullName>
    </submittedName>
</protein>
<sequence length="81" mass="9020">MRLQIDLSKISAINGLNSLLSSERHDAKPAHCDPAGGWTAMRGRRYGAKARRNPLRHILKALRAASLLIALSCHYRRCAEL</sequence>
<dbReference type="EMBL" id="UYYB01012310">
    <property type="protein sequence ID" value="VDM69460.1"/>
    <property type="molecule type" value="Genomic_DNA"/>
</dbReference>
<accession>A0A3P7I9G8</accession>
<evidence type="ECO:0000313" key="1">
    <source>
        <dbReference type="EMBL" id="VDM69460.1"/>
    </source>
</evidence>